<feature type="compositionally biased region" description="Acidic residues" evidence="1">
    <location>
        <begin position="42"/>
        <end position="53"/>
    </location>
</feature>
<keyword evidence="3" id="KW-1185">Reference proteome</keyword>
<protein>
    <submittedName>
        <fullName evidence="2">Uncharacterized protein</fullName>
    </submittedName>
</protein>
<evidence type="ECO:0000256" key="1">
    <source>
        <dbReference type="SAM" id="MobiDB-lite"/>
    </source>
</evidence>
<gene>
    <name evidence="2" type="ORF">PIB30_056347</name>
</gene>
<feature type="region of interest" description="Disordered" evidence="1">
    <location>
        <begin position="42"/>
        <end position="81"/>
    </location>
</feature>
<name>A0ABU6XHA6_9FABA</name>
<evidence type="ECO:0000313" key="2">
    <source>
        <dbReference type="EMBL" id="MED6197419.1"/>
    </source>
</evidence>
<accession>A0ABU6XHA6</accession>
<dbReference type="Proteomes" id="UP001341840">
    <property type="component" value="Unassembled WGS sequence"/>
</dbReference>
<dbReference type="EMBL" id="JASCZI010211898">
    <property type="protein sequence ID" value="MED6197419.1"/>
    <property type="molecule type" value="Genomic_DNA"/>
</dbReference>
<comment type="caution">
    <text evidence="2">The sequence shown here is derived from an EMBL/GenBank/DDBJ whole genome shotgun (WGS) entry which is preliminary data.</text>
</comment>
<evidence type="ECO:0000313" key="3">
    <source>
        <dbReference type="Proteomes" id="UP001341840"/>
    </source>
</evidence>
<proteinExistence type="predicted"/>
<sequence length="148" mass="16974">MLPRWSGLMVYVSVSSFVRRKQPSPESMPKSGLMIYGEYMMENEDSDGNDDEDHEMKVEEEPAPYPTVTVEENEQNVPPEKSRRKINLHFPLCPQLLPSCSYILGSPPIDFFTHLRRCCIPLLCTSTKNQTASKTPLQRALTRRCCIH</sequence>
<reference evidence="2 3" key="1">
    <citation type="journal article" date="2023" name="Plants (Basel)">
        <title>Bridging the Gap: Combining Genomics and Transcriptomics Approaches to Understand Stylosanthes scabra, an Orphan Legume from the Brazilian Caatinga.</title>
        <authorList>
            <person name="Ferreira-Neto J.R.C."/>
            <person name="da Silva M.D."/>
            <person name="Binneck E."/>
            <person name="de Melo N.F."/>
            <person name="da Silva R.H."/>
            <person name="de Melo A.L.T.M."/>
            <person name="Pandolfi V."/>
            <person name="Bustamante F.O."/>
            <person name="Brasileiro-Vidal A.C."/>
            <person name="Benko-Iseppon A.M."/>
        </authorList>
    </citation>
    <scope>NUCLEOTIDE SEQUENCE [LARGE SCALE GENOMIC DNA]</scope>
    <source>
        <tissue evidence="2">Leaves</tissue>
    </source>
</reference>
<organism evidence="2 3">
    <name type="scientific">Stylosanthes scabra</name>
    <dbReference type="NCBI Taxonomy" id="79078"/>
    <lineage>
        <taxon>Eukaryota</taxon>
        <taxon>Viridiplantae</taxon>
        <taxon>Streptophyta</taxon>
        <taxon>Embryophyta</taxon>
        <taxon>Tracheophyta</taxon>
        <taxon>Spermatophyta</taxon>
        <taxon>Magnoliopsida</taxon>
        <taxon>eudicotyledons</taxon>
        <taxon>Gunneridae</taxon>
        <taxon>Pentapetalae</taxon>
        <taxon>rosids</taxon>
        <taxon>fabids</taxon>
        <taxon>Fabales</taxon>
        <taxon>Fabaceae</taxon>
        <taxon>Papilionoideae</taxon>
        <taxon>50 kb inversion clade</taxon>
        <taxon>dalbergioids sensu lato</taxon>
        <taxon>Dalbergieae</taxon>
        <taxon>Pterocarpus clade</taxon>
        <taxon>Stylosanthes</taxon>
    </lineage>
</organism>